<dbReference type="PANTHER" id="PTHR30627:SF24">
    <property type="entry name" value="PENICILLIN-BINDING PROTEIN 4B"/>
    <property type="match status" value="1"/>
</dbReference>
<proteinExistence type="predicted"/>
<dbReference type="PANTHER" id="PTHR30627">
    <property type="entry name" value="PEPTIDOGLYCAN D,D-TRANSPEPTIDASE"/>
    <property type="match status" value="1"/>
</dbReference>
<dbReference type="Pfam" id="PF00905">
    <property type="entry name" value="Transpeptidase"/>
    <property type="match status" value="1"/>
</dbReference>
<dbReference type="RefSeq" id="WP_331213670.1">
    <property type="nucleotide sequence ID" value="NZ_JAZGQK010000006.1"/>
</dbReference>
<organism evidence="4 5">
    <name type="scientific">Plantactinospora sonchi</name>
    <dbReference type="NCBI Taxonomy" id="1544735"/>
    <lineage>
        <taxon>Bacteria</taxon>
        <taxon>Bacillati</taxon>
        <taxon>Actinomycetota</taxon>
        <taxon>Actinomycetes</taxon>
        <taxon>Micromonosporales</taxon>
        <taxon>Micromonosporaceae</taxon>
        <taxon>Plantactinospora</taxon>
    </lineage>
</organism>
<reference evidence="4 5" key="1">
    <citation type="submission" date="2024-01" db="EMBL/GenBank/DDBJ databases">
        <title>Genome insights into Plantactinospora sonchi sp. nov.</title>
        <authorList>
            <person name="Wang L."/>
        </authorList>
    </citation>
    <scope>NUCLEOTIDE SEQUENCE [LARGE SCALE GENOMIC DNA]</scope>
    <source>
        <strain evidence="4 5">NEAU-QY2</strain>
    </source>
</reference>
<dbReference type="InterPro" id="IPR054120">
    <property type="entry name" value="PBPA_dimer"/>
</dbReference>
<protein>
    <submittedName>
        <fullName evidence="4">Penicillin-binding protein 2</fullName>
    </submittedName>
</protein>
<name>A0ABU7RPY7_9ACTN</name>
<dbReference type="Pfam" id="PF21922">
    <property type="entry name" value="PBP_dimer_2"/>
    <property type="match status" value="1"/>
</dbReference>
<dbReference type="Gene3D" id="3.40.710.10">
    <property type="entry name" value="DD-peptidase/beta-lactamase superfamily"/>
    <property type="match status" value="1"/>
</dbReference>
<keyword evidence="5" id="KW-1185">Reference proteome</keyword>
<feature type="domain" description="Penicillin binding protein A dimerisation" evidence="3">
    <location>
        <begin position="52"/>
        <end position="134"/>
    </location>
</feature>
<evidence type="ECO:0000313" key="4">
    <source>
        <dbReference type="EMBL" id="MEE6258571.1"/>
    </source>
</evidence>
<dbReference type="InterPro" id="IPR050515">
    <property type="entry name" value="Beta-lactam/transpept"/>
</dbReference>
<dbReference type="Gene3D" id="3.90.1310.10">
    <property type="entry name" value="Penicillin-binding protein 2a (Domain 2)"/>
    <property type="match status" value="1"/>
</dbReference>
<dbReference type="InterPro" id="IPR012338">
    <property type="entry name" value="Beta-lactam/transpept-like"/>
</dbReference>
<accession>A0ABU7RPY7</accession>
<dbReference type="InterPro" id="IPR001460">
    <property type="entry name" value="PCN-bd_Tpept"/>
</dbReference>
<evidence type="ECO:0000259" key="2">
    <source>
        <dbReference type="Pfam" id="PF00905"/>
    </source>
</evidence>
<dbReference type="Proteomes" id="UP001332243">
    <property type="component" value="Unassembled WGS sequence"/>
</dbReference>
<evidence type="ECO:0000256" key="1">
    <source>
        <dbReference type="SAM" id="MobiDB-lite"/>
    </source>
</evidence>
<dbReference type="EMBL" id="JAZGQK010000006">
    <property type="protein sequence ID" value="MEE6258571.1"/>
    <property type="molecule type" value="Genomic_DNA"/>
</dbReference>
<feature type="domain" description="Penicillin-binding protein transpeptidase" evidence="2">
    <location>
        <begin position="160"/>
        <end position="491"/>
    </location>
</feature>
<gene>
    <name evidence="4" type="ORF">V1633_08720</name>
</gene>
<dbReference type="SUPFAM" id="SSF56601">
    <property type="entry name" value="beta-lactamase/transpeptidase-like"/>
    <property type="match status" value="1"/>
</dbReference>
<feature type="region of interest" description="Disordered" evidence="1">
    <location>
        <begin position="316"/>
        <end position="348"/>
    </location>
</feature>
<evidence type="ECO:0000259" key="3">
    <source>
        <dbReference type="Pfam" id="PF21922"/>
    </source>
</evidence>
<evidence type="ECO:0000313" key="5">
    <source>
        <dbReference type="Proteomes" id="UP001332243"/>
    </source>
</evidence>
<comment type="caution">
    <text evidence="4">The sequence shown here is derived from an EMBL/GenBank/DDBJ whole genome shotgun (WGS) entry which is preliminary data.</text>
</comment>
<sequence length="501" mass="53066">MNAPLRRVGVVVMVLFGLLFVNLNYVQALKADEYRNSDYNGRVQVAEYQRKRGIIEAAGTPLATSRETDGTLKFLRTYPKGETYAHVLGYKPVNLGDTGIEDSENEFLSGTSDQLFADRLRDLFTGKQTAGGDVLLTLSPRAQEAAFKQMADNRVGATKGAAVAIDPRTGALQALVSMPSFDPNQLVDHNVQKAQAAYDKLLADEDGPLKNRALSEVFPPGSTMKVIMAAAALENGYTPDTDIPAGSSYQPPTGGVPIKNAVPSICPEAEVTLNQALTESCNTGFAKLGVKLGSQVIKDEARKFGFEDEELAVGRLNEGGQSVAPSRTGDMQAPGGQDDPPSVAQSSIGQNNVRMTPLEGAMIAAAVANNGQQMRPYLVDQLLGPDRTTKYYKAAPKQLRQPVGADVARTLQNMMVSVVQNGTGTNARISGYRVGGKTGTAENGGNTPDHGWFIGFALNDKGEPISAVCVFLEAAGPGGSGEAARISGEIMRAVIADRGGR</sequence>